<dbReference type="GO" id="GO:0030855">
    <property type="term" value="P:epithelial cell differentiation"/>
    <property type="evidence" value="ECO:0007669"/>
    <property type="project" value="UniProtKB-ARBA"/>
</dbReference>
<evidence type="ECO:0000256" key="6">
    <source>
        <dbReference type="PROSITE-ProRule" id="PRU00076"/>
    </source>
</evidence>
<evidence type="ECO:0000256" key="1">
    <source>
        <dbReference type="ARBA" id="ARBA00022536"/>
    </source>
</evidence>
<dbReference type="PROSITE" id="PS00010">
    <property type="entry name" value="ASX_HYDROXYL"/>
    <property type="match status" value="1"/>
</dbReference>
<name>A0AAV2LT84_KNICA</name>
<dbReference type="GO" id="GO:0005615">
    <property type="term" value="C:extracellular space"/>
    <property type="evidence" value="ECO:0007669"/>
    <property type="project" value="TreeGrafter"/>
</dbReference>
<keyword evidence="1 6" id="KW-0245">EGF-like domain</keyword>
<dbReference type="InterPro" id="IPR000152">
    <property type="entry name" value="EGF-type_Asp/Asn_hydroxyl_site"/>
</dbReference>
<dbReference type="FunFam" id="2.10.25.10:FF:000038">
    <property type="entry name" value="Fibrillin 2"/>
    <property type="match status" value="1"/>
</dbReference>
<dbReference type="PANTHER" id="PTHR24042">
    <property type="entry name" value="NEL HOMOLOG"/>
    <property type="match status" value="1"/>
</dbReference>
<reference evidence="8 9" key="1">
    <citation type="submission" date="2024-04" db="EMBL/GenBank/DDBJ databases">
        <authorList>
            <person name="Waldvogel A.-M."/>
            <person name="Schoenle A."/>
        </authorList>
    </citation>
    <scope>NUCLEOTIDE SEQUENCE [LARGE SCALE GENOMIC DNA]</scope>
</reference>
<evidence type="ECO:0000313" key="8">
    <source>
        <dbReference type="EMBL" id="CAL1603114.1"/>
    </source>
</evidence>
<dbReference type="PROSITE" id="PS01187">
    <property type="entry name" value="EGF_CA"/>
    <property type="match status" value="1"/>
</dbReference>
<dbReference type="Gene3D" id="2.10.70.10">
    <property type="entry name" value="Complement Module, domain 1"/>
    <property type="match status" value="1"/>
</dbReference>
<dbReference type="EMBL" id="OZ035826">
    <property type="protein sequence ID" value="CAL1603114.1"/>
    <property type="molecule type" value="Genomic_DNA"/>
</dbReference>
<dbReference type="GO" id="GO:0008201">
    <property type="term" value="F:heparin binding"/>
    <property type="evidence" value="ECO:0007669"/>
    <property type="project" value="TreeGrafter"/>
</dbReference>
<dbReference type="GO" id="GO:0005509">
    <property type="term" value="F:calcium ion binding"/>
    <property type="evidence" value="ECO:0007669"/>
    <property type="project" value="InterPro"/>
</dbReference>
<proteinExistence type="predicted"/>
<evidence type="ECO:0000256" key="2">
    <source>
        <dbReference type="ARBA" id="ARBA00022729"/>
    </source>
</evidence>
<evidence type="ECO:0000313" key="9">
    <source>
        <dbReference type="Proteomes" id="UP001497482"/>
    </source>
</evidence>
<keyword evidence="4" id="KW-1015">Disulfide bond</keyword>
<dbReference type="Pfam" id="PF07645">
    <property type="entry name" value="EGF_CA"/>
    <property type="match status" value="1"/>
</dbReference>
<dbReference type="PROSITE" id="PS50026">
    <property type="entry name" value="EGF_3"/>
    <property type="match status" value="1"/>
</dbReference>
<dbReference type="CDD" id="cd00054">
    <property type="entry name" value="EGF_CA"/>
    <property type="match status" value="1"/>
</dbReference>
<dbReference type="PANTHER" id="PTHR24042:SF5">
    <property type="entry name" value="EGF-LIKE CALCIUM-BINDING DOMAIN-CONTAINING PROTEIN"/>
    <property type="match status" value="1"/>
</dbReference>
<accession>A0AAV2LT84</accession>
<dbReference type="Proteomes" id="UP001497482">
    <property type="component" value="Chromosome 4"/>
</dbReference>
<keyword evidence="5" id="KW-0325">Glycoprotein</keyword>
<gene>
    <name evidence="8" type="ORF">KC01_LOCUS30832</name>
</gene>
<dbReference type="InterPro" id="IPR000742">
    <property type="entry name" value="EGF"/>
</dbReference>
<sequence>MSPNRLRALVSDVDECALRLHSCAGATVCENAPGGFHCVCPKGSDCSTSCPHPGGDRLHGEEWTSEEEPCQVCSCQDGNICCTVDLQCVQENRDQPNQF</sequence>
<protein>
    <recommendedName>
        <fullName evidence="7">EGF-like domain-containing protein</fullName>
    </recommendedName>
</protein>
<evidence type="ECO:0000256" key="4">
    <source>
        <dbReference type="ARBA" id="ARBA00023157"/>
    </source>
</evidence>
<evidence type="ECO:0000259" key="7">
    <source>
        <dbReference type="PROSITE" id="PS50026"/>
    </source>
</evidence>
<dbReference type="AlphaFoldDB" id="A0AAV2LT84"/>
<dbReference type="InterPro" id="IPR018097">
    <property type="entry name" value="EGF_Ca-bd_CS"/>
</dbReference>
<dbReference type="InterPro" id="IPR049883">
    <property type="entry name" value="NOTCH1_EGF-like"/>
</dbReference>
<keyword evidence="3" id="KW-0677">Repeat</keyword>
<dbReference type="Gene3D" id="2.10.25.10">
    <property type="entry name" value="Laminin"/>
    <property type="match status" value="1"/>
</dbReference>
<organism evidence="8 9">
    <name type="scientific">Knipowitschia caucasica</name>
    <name type="common">Caucasian dwarf goby</name>
    <name type="synonym">Pomatoschistus caucasicus</name>
    <dbReference type="NCBI Taxonomy" id="637954"/>
    <lineage>
        <taxon>Eukaryota</taxon>
        <taxon>Metazoa</taxon>
        <taxon>Chordata</taxon>
        <taxon>Craniata</taxon>
        <taxon>Vertebrata</taxon>
        <taxon>Euteleostomi</taxon>
        <taxon>Actinopterygii</taxon>
        <taxon>Neopterygii</taxon>
        <taxon>Teleostei</taxon>
        <taxon>Neoteleostei</taxon>
        <taxon>Acanthomorphata</taxon>
        <taxon>Gobiaria</taxon>
        <taxon>Gobiiformes</taxon>
        <taxon>Gobioidei</taxon>
        <taxon>Gobiidae</taxon>
        <taxon>Gobiinae</taxon>
        <taxon>Knipowitschia</taxon>
    </lineage>
</organism>
<evidence type="ECO:0000256" key="5">
    <source>
        <dbReference type="ARBA" id="ARBA00023180"/>
    </source>
</evidence>
<dbReference type="SUPFAM" id="SSF57196">
    <property type="entry name" value="EGF/Laminin"/>
    <property type="match status" value="1"/>
</dbReference>
<comment type="caution">
    <text evidence="6">Lacks conserved residue(s) required for the propagation of feature annotation.</text>
</comment>
<dbReference type="SMART" id="SM00179">
    <property type="entry name" value="EGF_CA"/>
    <property type="match status" value="1"/>
</dbReference>
<keyword evidence="9" id="KW-1185">Reference proteome</keyword>
<dbReference type="InterPro" id="IPR001881">
    <property type="entry name" value="EGF-like_Ca-bd_dom"/>
</dbReference>
<keyword evidence="2" id="KW-0732">Signal</keyword>
<evidence type="ECO:0000256" key="3">
    <source>
        <dbReference type="ARBA" id="ARBA00022737"/>
    </source>
</evidence>
<dbReference type="InterPro" id="IPR051586">
    <property type="entry name" value="PKC-binding_NELL"/>
</dbReference>
<feature type="domain" description="EGF-like" evidence="7">
    <location>
        <begin position="12"/>
        <end position="47"/>
    </location>
</feature>